<keyword evidence="3" id="KW-1185">Reference proteome</keyword>
<comment type="caution">
    <text evidence="2">The sequence shown here is derived from an EMBL/GenBank/DDBJ whole genome shotgun (WGS) entry which is preliminary data.</text>
</comment>
<evidence type="ECO:0000259" key="1">
    <source>
        <dbReference type="PROSITE" id="PS50006"/>
    </source>
</evidence>
<reference evidence="3" key="1">
    <citation type="journal article" date="2015" name="PLoS Genet.">
        <title>Genome Sequence and Transcriptome Analyses of Chrysochromulina tobin: Metabolic Tools for Enhanced Algal Fitness in the Prominent Order Prymnesiales (Haptophyceae).</title>
        <authorList>
            <person name="Hovde B.T."/>
            <person name="Deodato C.R."/>
            <person name="Hunsperger H.M."/>
            <person name="Ryken S.A."/>
            <person name="Yost W."/>
            <person name="Jha R.K."/>
            <person name="Patterson J."/>
            <person name="Monnat R.J. Jr."/>
            <person name="Barlow S.B."/>
            <person name="Starkenburg S.R."/>
            <person name="Cattolico R.A."/>
        </authorList>
    </citation>
    <scope>NUCLEOTIDE SEQUENCE</scope>
    <source>
        <strain evidence="3">CCMP291</strain>
    </source>
</reference>
<gene>
    <name evidence="2" type="ORF">Ctob_009146</name>
</gene>
<evidence type="ECO:0000313" key="2">
    <source>
        <dbReference type="EMBL" id="KOO33179.1"/>
    </source>
</evidence>
<dbReference type="InterPro" id="IPR008984">
    <property type="entry name" value="SMAD_FHA_dom_sf"/>
</dbReference>
<dbReference type="InterPro" id="IPR000253">
    <property type="entry name" value="FHA_dom"/>
</dbReference>
<accession>A0A0M0K2Y6</accession>
<evidence type="ECO:0000313" key="3">
    <source>
        <dbReference type="Proteomes" id="UP000037460"/>
    </source>
</evidence>
<dbReference type="EMBL" id="JWZX01001582">
    <property type="protein sequence ID" value="KOO33179.1"/>
    <property type="molecule type" value="Genomic_DNA"/>
</dbReference>
<dbReference type="SUPFAM" id="SSF49879">
    <property type="entry name" value="SMAD/FHA domain"/>
    <property type="match status" value="1"/>
</dbReference>
<dbReference type="Gene3D" id="2.60.200.20">
    <property type="match status" value="1"/>
</dbReference>
<feature type="non-terminal residue" evidence="2">
    <location>
        <position position="295"/>
    </location>
</feature>
<dbReference type="Proteomes" id="UP000037460">
    <property type="component" value="Unassembled WGS sequence"/>
</dbReference>
<feature type="domain" description="FHA" evidence="1">
    <location>
        <begin position="247"/>
        <end position="295"/>
    </location>
</feature>
<dbReference type="AlphaFoldDB" id="A0A0M0K2Y6"/>
<dbReference type="Pfam" id="PF00498">
    <property type="entry name" value="FHA"/>
    <property type="match status" value="1"/>
</dbReference>
<dbReference type="OrthoDB" id="10662108at2759"/>
<proteinExistence type="predicted"/>
<name>A0A0M0K2Y6_9EUKA</name>
<dbReference type="CDD" id="cd00060">
    <property type="entry name" value="FHA"/>
    <property type="match status" value="1"/>
</dbReference>
<sequence length="295" mass="33395">MPGGRRCEYLGVYDRLEAEDLLGNELLLYAGRCAYVLRGTLVGPHQPMLWHAVNGFWHAGERQYLGLQTGWLIVADEAAAPEHIVSEWKLWHDGRLWLAPRVRCIIAREDDEDPGEYFGADDEARLASAAASVRMTLGARLDLVLLLLPEGMMLGVFVGEYTRCDEHELGGRVHGRYTYVKKGAPHVRMWWTSGFWHLGYSAHLGQQLAAVIAQSDELLPEDVEGPWKVFLPQHDGPGDDVHLYDGLTIGRAEQMDCQLDTTDPDLYNFISRRHARIRLQSNEFILDNFSVNQTK</sequence>
<organism evidence="2 3">
    <name type="scientific">Chrysochromulina tobinii</name>
    <dbReference type="NCBI Taxonomy" id="1460289"/>
    <lineage>
        <taxon>Eukaryota</taxon>
        <taxon>Haptista</taxon>
        <taxon>Haptophyta</taxon>
        <taxon>Prymnesiophyceae</taxon>
        <taxon>Prymnesiales</taxon>
        <taxon>Chrysochromulinaceae</taxon>
        <taxon>Chrysochromulina</taxon>
    </lineage>
</organism>
<dbReference type="PROSITE" id="PS50006">
    <property type="entry name" value="FHA_DOMAIN"/>
    <property type="match status" value="1"/>
</dbReference>
<protein>
    <recommendedName>
        <fullName evidence="1">FHA domain-containing protein</fullName>
    </recommendedName>
</protein>